<organism evidence="4 5">
    <name type="scientific">Cyclobacterium lianum</name>
    <dbReference type="NCBI Taxonomy" id="388280"/>
    <lineage>
        <taxon>Bacteria</taxon>
        <taxon>Pseudomonadati</taxon>
        <taxon>Bacteroidota</taxon>
        <taxon>Cytophagia</taxon>
        <taxon>Cytophagales</taxon>
        <taxon>Cyclobacteriaceae</taxon>
        <taxon>Cyclobacterium</taxon>
    </lineage>
</organism>
<evidence type="ECO:0008006" key="6">
    <source>
        <dbReference type="Google" id="ProtNLM"/>
    </source>
</evidence>
<feature type="domain" description="NAD-dependent epimerase/dehydratase" evidence="2">
    <location>
        <begin position="4"/>
        <end position="121"/>
    </location>
</feature>
<evidence type="ECO:0000256" key="1">
    <source>
        <dbReference type="ARBA" id="ARBA00009353"/>
    </source>
</evidence>
<accession>A0A1M7Q2G2</accession>
<dbReference type="InterPro" id="IPR036291">
    <property type="entry name" value="NAD(P)-bd_dom_sf"/>
</dbReference>
<dbReference type="Pfam" id="PF08338">
    <property type="entry name" value="DUF1731"/>
    <property type="match status" value="1"/>
</dbReference>
<sequence length="297" mass="32919">MQNILITGGSGLIGRAITRLLEEQGKTVAWLSRNPEKYGQKAFFWDPSTQKIDHEALYWADSIIHLAGEGVADERWTASRKNEILESRVKSSRLLYEELRTLKDKPKVFVSSSAVGYYGFDTGDKLIYEGEPAGKDFLAGVVKKWEAEIEKINDTGIRTVIFRTGIVLAKEGGALKEMLKPPVAAPLGSGKQYMSWIHVEDLARMYIYAMENHGLSGIYNAVGPVPVTNRVLTERAASFRGKPFVNLGVPAFALKLLLGEMAQMVLGGNRVSSEKIQGAGFRYKYGDLNQALQQIFV</sequence>
<dbReference type="SUPFAM" id="SSF51735">
    <property type="entry name" value="NAD(P)-binding Rossmann-fold domains"/>
    <property type="match status" value="1"/>
</dbReference>
<feature type="domain" description="DUF1731" evidence="3">
    <location>
        <begin position="249"/>
        <end position="295"/>
    </location>
</feature>
<protein>
    <recommendedName>
        <fullName evidence="6">TIGR01777 family protein</fullName>
    </recommendedName>
</protein>
<evidence type="ECO:0000259" key="2">
    <source>
        <dbReference type="Pfam" id="PF01370"/>
    </source>
</evidence>
<evidence type="ECO:0000313" key="4">
    <source>
        <dbReference type="EMBL" id="SHN24358.1"/>
    </source>
</evidence>
<reference evidence="4 5" key="1">
    <citation type="submission" date="2016-11" db="EMBL/GenBank/DDBJ databases">
        <authorList>
            <person name="Jaros S."/>
            <person name="Januszkiewicz K."/>
            <person name="Wedrychowicz H."/>
        </authorList>
    </citation>
    <scope>NUCLEOTIDE SEQUENCE [LARGE SCALE GENOMIC DNA]</scope>
    <source>
        <strain evidence="4 5">CGMCC 1.6102</strain>
    </source>
</reference>
<dbReference type="Gene3D" id="3.40.50.720">
    <property type="entry name" value="NAD(P)-binding Rossmann-like Domain"/>
    <property type="match status" value="1"/>
</dbReference>
<dbReference type="InterPro" id="IPR001509">
    <property type="entry name" value="Epimerase_deHydtase"/>
</dbReference>
<dbReference type="AlphaFoldDB" id="A0A1M7Q2G2"/>
<name>A0A1M7Q2G2_9BACT</name>
<proteinExistence type="inferred from homology"/>
<dbReference type="PANTHER" id="PTHR11092:SF0">
    <property type="entry name" value="EPIMERASE FAMILY PROTEIN SDR39U1"/>
    <property type="match status" value="1"/>
</dbReference>
<dbReference type="Proteomes" id="UP000184513">
    <property type="component" value="Unassembled WGS sequence"/>
</dbReference>
<dbReference type="NCBIfam" id="TIGR01777">
    <property type="entry name" value="yfcH"/>
    <property type="match status" value="1"/>
</dbReference>
<dbReference type="OrthoDB" id="9801773at2"/>
<gene>
    <name evidence="4" type="ORF">SAMN04488057_11355</name>
</gene>
<keyword evidence="5" id="KW-1185">Reference proteome</keyword>
<comment type="similarity">
    <text evidence="1">Belongs to the NAD(P)-dependent epimerase/dehydratase family. SDR39U1 subfamily.</text>
</comment>
<dbReference type="RefSeq" id="WP_073096484.1">
    <property type="nucleotide sequence ID" value="NZ_FRCY01000013.1"/>
</dbReference>
<dbReference type="PANTHER" id="PTHR11092">
    <property type="entry name" value="SUGAR NUCLEOTIDE EPIMERASE RELATED"/>
    <property type="match status" value="1"/>
</dbReference>
<dbReference type="EMBL" id="FRCY01000013">
    <property type="protein sequence ID" value="SHN24358.1"/>
    <property type="molecule type" value="Genomic_DNA"/>
</dbReference>
<dbReference type="InterPro" id="IPR010099">
    <property type="entry name" value="SDR39U1"/>
</dbReference>
<dbReference type="STRING" id="388280.SAMN04488057_11355"/>
<evidence type="ECO:0000313" key="5">
    <source>
        <dbReference type="Proteomes" id="UP000184513"/>
    </source>
</evidence>
<evidence type="ECO:0000259" key="3">
    <source>
        <dbReference type="Pfam" id="PF08338"/>
    </source>
</evidence>
<dbReference type="Pfam" id="PF01370">
    <property type="entry name" value="Epimerase"/>
    <property type="match status" value="1"/>
</dbReference>
<dbReference type="InterPro" id="IPR013549">
    <property type="entry name" value="DUF1731"/>
</dbReference>